<keyword evidence="4 6" id="KW-0233">DNA recombination</keyword>
<dbReference type="GO" id="GO:0009378">
    <property type="term" value="F:four-way junction helicase activity"/>
    <property type="evidence" value="ECO:0007669"/>
    <property type="project" value="InterPro"/>
</dbReference>
<dbReference type="Proteomes" id="UP000252477">
    <property type="component" value="Chromosome"/>
</dbReference>
<dbReference type="SUPFAM" id="SSF47781">
    <property type="entry name" value="RuvA domain 2-like"/>
    <property type="match status" value="1"/>
</dbReference>
<dbReference type="EMBL" id="CP029295">
    <property type="protein sequence ID" value="AXE60673.1"/>
    <property type="molecule type" value="Genomic_DNA"/>
</dbReference>
<evidence type="ECO:0000313" key="9">
    <source>
        <dbReference type="Proteomes" id="UP000252477"/>
    </source>
</evidence>
<evidence type="ECO:0000256" key="4">
    <source>
        <dbReference type="ARBA" id="ARBA00023172"/>
    </source>
</evidence>
<dbReference type="Pfam" id="PF14520">
    <property type="entry name" value="HHH_5"/>
    <property type="match status" value="1"/>
</dbReference>
<dbReference type="Gene3D" id="1.10.150.20">
    <property type="entry name" value="5' to 3' exonuclease, C-terminal subdomain"/>
    <property type="match status" value="1"/>
</dbReference>
<dbReference type="HAMAP" id="MF_00031">
    <property type="entry name" value="DNA_HJ_migration_RuvA"/>
    <property type="match status" value="1"/>
</dbReference>
<comment type="caution">
    <text evidence="6">Lacks conserved residue(s) required for the propagation of feature annotation.</text>
</comment>
<keyword evidence="9" id="KW-1185">Reference proteome</keyword>
<evidence type="ECO:0000256" key="3">
    <source>
        <dbReference type="ARBA" id="ARBA00023125"/>
    </source>
</evidence>
<feature type="domain" description="DNA helicase Holliday junction RuvA type" evidence="7">
    <location>
        <begin position="4"/>
        <end position="59"/>
    </location>
</feature>
<comment type="similarity">
    <text evidence="6">Belongs to the RuvA family.</text>
</comment>
<comment type="function">
    <text evidence="6">The RuvA-RuvB-RuvC complex processes Holliday junction (HJ) DNA during genetic recombination and DNA repair, while the RuvA-RuvB complex plays an important role in the rescue of blocked DNA replication forks via replication fork reversal (RFR). RuvA specifically binds to HJ cruciform DNA, conferring on it an open structure. The RuvB hexamer acts as an ATP-dependent pump, pulling dsDNA into and through the RuvAB complex. HJ branch migration allows RuvC to scan DNA until it finds its consensus sequence, where it cleaves and resolves the cruciform DNA.</text>
</comment>
<dbReference type="InterPro" id="IPR010994">
    <property type="entry name" value="RuvA_2-like"/>
</dbReference>
<sequence length="203" mass="23614">MKIYLYGKIVHVSTNYLILDHNGEGELIYVPDIQRFKKEEVKKIFISNVINEYNKITYGFDCFKELVIFEDLIALQGLGPKTAIGILNLGWENVINYIANDDRKALMEVSYVNQRVANNIIFAYREKYQKFLSKLSDEEISKFNGKIMNNTNTREFEDTMKMLGFKSQQIKYALENMSISENIEESVERAIKIIGNKINEARV</sequence>
<dbReference type="InterPro" id="IPR013849">
    <property type="entry name" value="DNA_helicase_Holl-junc_RuvA_I"/>
</dbReference>
<dbReference type="AlphaFoldDB" id="A0A2Z5IPN3"/>
<comment type="domain">
    <text evidence="6">Has three domains with a flexible linker between the domains II and III and assumes an 'L' shape. Domain III is highly mobile and contacts RuvB.</text>
</comment>
<organism evidence="8 9">
    <name type="scientific">[Mycoplasma] phocae</name>
    <dbReference type="NCBI Taxonomy" id="142651"/>
    <lineage>
        <taxon>Bacteria</taxon>
        <taxon>Bacillati</taxon>
        <taxon>Mycoplasmatota</taxon>
        <taxon>Mycoplasmoidales</taxon>
        <taxon>Metamycoplasmataceae</taxon>
        <taxon>Metamycoplasma</taxon>
    </lineage>
</organism>
<evidence type="ECO:0000256" key="6">
    <source>
        <dbReference type="HAMAP-Rule" id="MF_00031"/>
    </source>
</evidence>
<gene>
    <name evidence="6" type="primary">ruvA</name>
    <name evidence="8" type="ORF">DA803_01020</name>
</gene>
<feature type="region of interest" description="Flexible linker" evidence="6">
    <location>
        <begin position="135"/>
        <end position="147"/>
    </location>
</feature>
<name>A0A2Z5IPN3_9BACT</name>
<dbReference type="GO" id="GO:0005524">
    <property type="term" value="F:ATP binding"/>
    <property type="evidence" value="ECO:0007669"/>
    <property type="project" value="InterPro"/>
</dbReference>
<dbReference type="Pfam" id="PF01330">
    <property type="entry name" value="RuvA_N"/>
    <property type="match status" value="1"/>
</dbReference>
<evidence type="ECO:0000313" key="8">
    <source>
        <dbReference type="EMBL" id="AXE60673.1"/>
    </source>
</evidence>
<dbReference type="KEGG" id="mpho:DA803_01020"/>
<evidence type="ECO:0000256" key="2">
    <source>
        <dbReference type="ARBA" id="ARBA00022763"/>
    </source>
</evidence>
<protein>
    <recommendedName>
        <fullName evidence="6">Holliday junction branch migration complex subunit RuvA</fullName>
    </recommendedName>
</protein>
<dbReference type="GO" id="GO:0048476">
    <property type="term" value="C:Holliday junction resolvase complex"/>
    <property type="evidence" value="ECO:0007669"/>
    <property type="project" value="UniProtKB-UniRule"/>
</dbReference>
<dbReference type="NCBIfam" id="TIGR00084">
    <property type="entry name" value="ruvA"/>
    <property type="match status" value="1"/>
</dbReference>
<proteinExistence type="inferred from homology"/>
<dbReference type="GO" id="GO:0000400">
    <property type="term" value="F:four-way junction DNA binding"/>
    <property type="evidence" value="ECO:0007669"/>
    <property type="project" value="UniProtKB-UniRule"/>
</dbReference>
<reference evidence="8 9" key="1">
    <citation type="submission" date="2018-05" db="EMBL/GenBank/DDBJ databases">
        <title>Annotation of the Mycoplasma phocidae genome.</title>
        <authorList>
            <person name="Brown D.R."/>
            <person name="Kutish G.F."/>
            <person name="Frasca S.Jr."/>
        </authorList>
    </citation>
    <scope>NUCLEOTIDE SEQUENCE [LARGE SCALE GENOMIC DNA]</scope>
    <source>
        <strain evidence="8 9">105</strain>
    </source>
</reference>
<dbReference type="GO" id="GO:0006281">
    <property type="term" value="P:DNA repair"/>
    <property type="evidence" value="ECO:0007669"/>
    <property type="project" value="UniProtKB-UniRule"/>
</dbReference>
<keyword evidence="1 6" id="KW-0963">Cytoplasm</keyword>
<keyword evidence="2 6" id="KW-0227">DNA damage</keyword>
<keyword evidence="5 6" id="KW-0234">DNA repair</keyword>
<dbReference type="GO" id="GO:0006310">
    <property type="term" value="P:DNA recombination"/>
    <property type="evidence" value="ECO:0007669"/>
    <property type="project" value="UniProtKB-UniRule"/>
</dbReference>
<dbReference type="GO" id="GO:0005737">
    <property type="term" value="C:cytoplasm"/>
    <property type="evidence" value="ECO:0007669"/>
    <property type="project" value="UniProtKB-SubCell"/>
</dbReference>
<dbReference type="InterPro" id="IPR000085">
    <property type="entry name" value="RuvA"/>
</dbReference>
<evidence type="ECO:0000256" key="1">
    <source>
        <dbReference type="ARBA" id="ARBA00022490"/>
    </source>
</evidence>
<keyword evidence="3 6" id="KW-0238">DNA-binding</keyword>
<evidence type="ECO:0000256" key="5">
    <source>
        <dbReference type="ARBA" id="ARBA00023204"/>
    </source>
</evidence>
<evidence type="ECO:0000259" key="7">
    <source>
        <dbReference type="Pfam" id="PF01330"/>
    </source>
</evidence>
<dbReference type="OrthoDB" id="5293449at2"/>
<comment type="subunit">
    <text evidence="6">Homotetramer. Forms an RuvA(8)-RuvB(12)-Holliday junction (HJ) complex. HJ DNA is sandwiched between 2 RuvA tetramers; dsDNA enters through RuvA and exits via RuvB. An RuvB hexamer assembles on each DNA strand where it exits the tetramer. Each RuvB hexamer is contacted by two RuvA subunits (via domain III) on 2 adjacent RuvB subunits; this complex drives branch migration. In the full resolvosome a probable DNA-RuvA(4)-RuvB(12)-RuvC(2) complex forms which resolves the HJ.</text>
</comment>
<feature type="region of interest" description="Domain III" evidence="6">
    <location>
        <begin position="148"/>
        <end position="203"/>
    </location>
</feature>
<dbReference type="RefSeq" id="WP_114190787.1">
    <property type="nucleotide sequence ID" value="NZ_CP029295.1"/>
</dbReference>
<accession>A0A2Z5IPN3</accession>
<comment type="subcellular location">
    <subcellularLocation>
        <location evidence="6">Cytoplasm</location>
    </subcellularLocation>
</comment>